<dbReference type="Gene3D" id="3.40.140.10">
    <property type="entry name" value="Cytidine Deaminase, domain 2"/>
    <property type="match status" value="1"/>
</dbReference>
<dbReference type="SUPFAM" id="SSF53927">
    <property type="entry name" value="Cytidine deaminase-like"/>
    <property type="match status" value="1"/>
</dbReference>
<feature type="domain" description="CMP/dCMP-type deaminase" evidence="3">
    <location>
        <begin position="1"/>
        <end position="125"/>
    </location>
</feature>
<name>A0ABT6YAL9_9BACT</name>
<dbReference type="RefSeq" id="WP_095160182.1">
    <property type="nucleotide sequence ID" value="NZ_JASHIF010000012.1"/>
</dbReference>
<dbReference type="CDD" id="cd01285">
    <property type="entry name" value="nucleoside_deaminase"/>
    <property type="match status" value="1"/>
</dbReference>
<dbReference type="Proteomes" id="UP001236507">
    <property type="component" value="Unassembled WGS sequence"/>
</dbReference>
<dbReference type="InterPro" id="IPR016193">
    <property type="entry name" value="Cytidine_deaminase-like"/>
</dbReference>
<protein>
    <submittedName>
        <fullName evidence="4">Nucleoside deaminase</fullName>
        <ecNumber evidence="4">3.5.4.33</ecNumber>
    </submittedName>
</protein>
<dbReference type="PROSITE" id="PS00903">
    <property type="entry name" value="CYT_DCMP_DEAMINASES_1"/>
    <property type="match status" value="1"/>
</dbReference>
<dbReference type="PANTHER" id="PTHR11079">
    <property type="entry name" value="CYTOSINE DEAMINASE FAMILY MEMBER"/>
    <property type="match status" value="1"/>
</dbReference>
<comment type="caution">
    <text evidence="4">The sequence shown here is derived from an EMBL/GenBank/DDBJ whole genome shotgun (WGS) entry which is preliminary data.</text>
</comment>
<proteinExistence type="predicted"/>
<keyword evidence="1" id="KW-0479">Metal-binding</keyword>
<evidence type="ECO:0000256" key="1">
    <source>
        <dbReference type="ARBA" id="ARBA00022723"/>
    </source>
</evidence>
<dbReference type="PROSITE" id="PS51747">
    <property type="entry name" value="CYT_DCMP_DEAMINASES_2"/>
    <property type="match status" value="1"/>
</dbReference>
<gene>
    <name evidence="4" type="ORF">QM524_15540</name>
</gene>
<evidence type="ECO:0000259" key="3">
    <source>
        <dbReference type="PROSITE" id="PS51747"/>
    </source>
</evidence>
<sequence>MQKEKFMQEAIMLSLKGSAGGKGGPFGAVVVKNGEIVGRGFNQVTSSNDPTAHAEVVAIRDACNNLGTFQLEDCEIYTSCEPCPMCLGAIYWARPRKVYYANTREDAAEIGFDDAFIYQEIPLPLHQRKIEMIPLGREEAQKAFQFWKDKSDKTEY</sequence>
<evidence type="ECO:0000256" key="2">
    <source>
        <dbReference type="ARBA" id="ARBA00022833"/>
    </source>
</evidence>
<dbReference type="EC" id="3.5.4.33" evidence="4"/>
<reference evidence="4 5" key="1">
    <citation type="submission" date="2023-05" db="EMBL/GenBank/DDBJ databases">
        <title>Novel species of genus Flectobacillus isolated from stream in China.</title>
        <authorList>
            <person name="Lu H."/>
        </authorList>
    </citation>
    <scope>NUCLEOTIDE SEQUENCE [LARGE SCALE GENOMIC DNA]</scope>
    <source>
        <strain evidence="4 5">KCTC 42575</strain>
    </source>
</reference>
<organism evidence="4 5">
    <name type="scientific">Flectobacillus roseus</name>
    <dbReference type="NCBI Taxonomy" id="502259"/>
    <lineage>
        <taxon>Bacteria</taxon>
        <taxon>Pseudomonadati</taxon>
        <taxon>Bacteroidota</taxon>
        <taxon>Cytophagia</taxon>
        <taxon>Cytophagales</taxon>
        <taxon>Flectobacillaceae</taxon>
        <taxon>Flectobacillus</taxon>
    </lineage>
</organism>
<accession>A0ABT6YAL9</accession>
<keyword evidence="4" id="KW-0378">Hydrolase</keyword>
<keyword evidence="2" id="KW-0862">Zinc</keyword>
<dbReference type="GO" id="GO:0052717">
    <property type="term" value="F:tRNA-specific adenosine-34 deaminase activity"/>
    <property type="evidence" value="ECO:0007669"/>
    <property type="project" value="UniProtKB-EC"/>
</dbReference>
<evidence type="ECO:0000313" key="5">
    <source>
        <dbReference type="Proteomes" id="UP001236507"/>
    </source>
</evidence>
<keyword evidence="5" id="KW-1185">Reference proteome</keyword>
<dbReference type="InterPro" id="IPR002125">
    <property type="entry name" value="CMP_dCMP_dom"/>
</dbReference>
<evidence type="ECO:0000313" key="4">
    <source>
        <dbReference type="EMBL" id="MDI9860628.1"/>
    </source>
</evidence>
<dbReference type="EMBL" id="JASHIF010000012">
    <property type="protein sequence ID" value="MDI9860628.1"/>
    <property type="molecule type" value="Genomic_DNA"/>
</dbReference>
<dbReference type="InterPro" id="IPR016192">
    <property type="entry name" value="APOBEC/CMP_deaminase_Zn-bd"/>
</dbReference>
<dbReference type="PANTHER" id="PTHR11079:SF161">
    <property type="entry name" value="CMP_DCMP-TYPE DEAMINASE DOMAIN-CONTAINING PROTEIN"/>
    <property type="match status" value="1"/>
</dbReference>
<dbReference type="Pfam" id="PF00383">
    <property type="entry name" value="dCMP_cyt_deam_1"/>
    <property type="match status" value="1"/>
</dbReference>